<dbReference type="SUPFAM" id="SSF89733">
    <property type="entry name" value="L-sulfolactate dehydrogenase-like"/>
    <property type="match status" value="1"/>
</dbReference>
<dbReference type="Gene3D" id="3.30.1370.60">
    <property type="entry name" value="Hypothetical oxidoreductase yiak, domain 2"/>
    <property type="match status" value="1"/>
</dbReference>
<dbReference type="OrthoDB" id="9811519at2"/>
<keyword evidence="4" id="KW-1185">Reference proteome</keyword>
<dbReference type="AlphaFoldDB" id="A0A4R7C7T5"/>
<dbReference type="EMBL" id="SNZR01000011">
    <property type="protein sequence ID" value="TDR94032.1"/>
    <property type="molecule type" value="Genomic_DNA"/>
</dbReference>
<organism evidence="3 4">
    <name type="scientific">Enterovirga rhinocerotis</name>
    <dbReference type="NCBI Taxonomy" id="1339210"/>
    <lineage>
        <taxon>Bacteria</taxon>
        <taxon>Pseudomonadati</taxon>
        <taxon>Pseudomonadota</taxon>
        <taxon>Alphaproteobacteria</taxon>
        <taxon>Hyphomicrobiales</taxon>
        <taxon>Methylobacteriaceae</taxon>
        <taxon>Enterovirga</taxon>
    </lineage>
</organism>
<dbReference type="RefSeq" id="WP_133768976.1">
    <property type="nucleotide sequence ID" value="NZ_SNZR01000011.1"/>
</dbReference>
<evidence type="ECO:0000313" key="4">
    <source>
        <dbReference type="Proteomes" id="UP000295122"/>
    </source>
</evidence>
<dbReference type="Proteomes" id="UP000295122">
    <property type="component" value="Unassembled WGS sequence"/>
</dbReference>
<evidence type="ECO:0000256" key="1">
    <source>
        <dbReference type="ARBA" id="ARBA00006056"/>
    </source>
</evidence>
<dbReference type="InterPro" id="IPR043143">
    <property type="entry name" value="Mal/L-sulf/L-lact_DH-like_NADP"/>
</dbReference>
<evidence type="ECO:0000256" key="2">
    <source>
        <dbReference type="ARBA" id="ARBA00023002"/>
    </source>
</evidence>
<name>A0A4R7C7T5_9HYPH</name>
<evidence type="ECO:0000313" key="3">
    <source>
        <dbReference type="EMBL" id="TDR94032.1"/>
    </source>
</evidence>
<dbReference type="PANTHER" id="PTHR11091">
    <property type="entry name" value="OXIDOREDUCTASE-RELATED"/>
    <property type="match status" value="1"/>
</dbReference>
<dbReference type="GO" id="GO:0016491">
    <property type="term" value="F:oxidoreductase activity"/>
    <property type="evidence" value="ECO:0007669"/>
    <property type="project" value="UniProtKB-KW"/>
</dbReference>
<dbReference type="NCBIfam" id="NF007504">
    <property type="entry name" value="PRK10098.1"/>
    <property type="match status" value="1"/>
</dbReference>
<reference evidence="3 4" key="1">
    <citation type="submission" date="2019-03" db="EMBL/GenBank/DDBJ databases">
        <title>Genomic Encyclopedia of Type Strains, Phase IV (KMG-IV): sequencing the most valuable type-strain genomes for metagenomic binning, comparative biology and taxonomic classification.</title>
        <authorList>
            <person name="Goeker M."/>
        </authorList>
    </citation>
    <scope>NUCLEOTIDE SEQUENCE [LARGE SCALE GENOMIC DNA]</scope>
    <source>
        <strain evidence="3 4">DSM 25903</strain>
    </source>
</reference>
<dbReference type="InterPro" id="IPR043144">
    <property type="entry name" value="Mal/L-sulf/L-lact_DH-like_ah"/>
</dbReference>
<dbReference type="PANTHER" id="PTHR11091:SF0">
    <property type="entry name" value="MALATE DEHYDROGENASE"/>
    <property type="match status" value="1"/>
</dbReference>
<dbReference type="PROSITE" id="PS51257">
    <property type="entry name" value="PROKAR_LIPOPROTEIN"/>
    <property type="match status" value="1"/>
</dbReference>
<dbReference type="InterPro" id="IPR036111">
    <property type="entry name" value="Mal/L-sulfo/L-lacto_DH-like_sf"/>
</dbReference>
<accession>A0A4R7C7T5</accession>
<dbReference type="InterPro" id="IPR003767">
    <property type="entry name" value="Malate/L-lactate_DH-like"/>
</dbReference>
<sequence length="372" mass="38384">MAKTGDPRIAVGRLHDFVTATFAAAGCSEDEAKAVATFLVDANLAGHDSHGVGRVPRYLHWMKEGTVRPGRTATLVADAGALSVMDGNFGFGATIGREAVLHGIEKAKAGGVAIVALRSSGHLGRIGQWAELALEHGIVSLHIVNAGGSMLVAPFGGVDKRFSTAPIAFGFPLPGEPPVVLDFATSAVAEGKVMVASNGGKALPPDVLIDEDGRLSNDPATLYGPLVPGGLREHQFGTGAIRAMGEHKGSGLALMCELLGGVLTGSGCAGPPRDQPFANGMVSIYMSPAHFGSEDAMARETRSYIDFVRSSRPAVPGQPVLLPGEPERIAQADRTANGVPIPREAWLGMMAAARSVGLGANDPRMLPEPPAA</sequence>
<keyword evidence="2" id="KW-0560">Oxidoreductase</keyword>
<proteinExistence type="inferred from homology"/>
<dbReference type="Pfam" id="PF02615">
    <property type="entry name" value="Ldh_2"/>
    <property type="match status" value="1"/>
</dbReference>
<protein>
    <submittedName>
        <fullName evidence="3">Putative oxidoreductase</fullName>
    </submittedName>
</protein>
<gene>
    <name evidence="3" type="ORF">EV668_1302</name>
</gene>
<dbReference type="Gene3D" id="1.10.1530.10">
    <property type="match status" value="1"/>
</dbReference>
<comment type="caution">
    <text evidence="3">The sequence shown here is derived from an EMBL/GenBank/DDBJ whole genome shotgun (WGS) entry which is preliminary data.</text>
</comment>
<comment type="similarity">
    <text evidence="1">Belongs to the LDH2/MDH2 oxidoreductase family.</text>
</comment>